<dbReference type="InterPro" id="IPR019109">
    <property type="entry name" value="MamF_MmsF"/>
</dbReference>
<keyword evidence="2 5" id="KW-0812">Transmembrane</keyword>
<dbReference type="GO" id="GO:0016020">
    <property type="term" value="C:membrane"/>
    <property type="evidence" value="ECO:0007669"/>
    <property type="project" value="UniProtKB-SubCell"/>
</dbReference>
<dbReference type="Proteomes" id="UP000034498">
    <property type="component" value="Unassembled WGS sequence"/>
</dbReference>
<dbReference type="PANTHER" id="PTHR36460:SF1">
    <property type="entry name" value="UPF0132 DOMAIN PROTEIN (AFU_ORTHOLOGUE AFUA_3G10255)"/>
    <property type="match status" value="1"/>
</dbReference>
<reference evidence="6 7" key="1">
    <citation type="journal article" date="2015" name="Nature">
        <title>rRNA introns, odd ribosomes, and small enigmatic genomes across a large radiation of phyla.</title>
        <authorList>
            <person name="Brown C.T."/>
            <person name="Hug L.A."/>
            <person name="Thomas B.C."/>
            <person name="Sharon I."/>
            <person name="Castelle C.J."/>
            <person name="Singh A."/>
            <person name="Wilkins M.J."/>
            <person name="Williams K.H."/>
            <person name="Banfield J.F."/>
        </authorList>
    </citation>
    <scope>NUCLEOTIDE SEQUENCE [LARGE SCALE GENOMIC DNA]</scope>
</reference>
<evidence type="ECO:0000256" key="2">
    <source>
        <dbReference type="ARBA" id="ARBA00022692"/>
    </source>
</evidence>
<name>A0A0G0JZ54_9BACT</name>
<organism evidence="6 7">
    <name type="scientific">Berkelbacteria bacterium GW2011_GWB1_38_5</name>
    <dbReference type="NCBI Taxonomy" id="1618336"/>
    <lineage>
        <taxon>Bacteria</taxon>
        <taxon>Candidatus Berkelbacteria</taxon>
    </lineage>
</organism>
<sequence>MADESTPSGSEGIDPKLAGLLCYLLSLVGGIVFLAISKDKFVRFHAFQSIFLWVAFIILVVVVMFIPFVRWFSWVIYPAWLVISILMMLKAYAGEKYKLPVIGDLAEKNA</sequence>
<evidence type="ECO:0008006" key="8">
    <source>
        <dbReference type="Google" id="ProtNLM"/>
    </source>
</evidence>
<keyword evidence="3 5" id="KW-1133">Transmembrane helix</keyword>
<dbReference type="AlphaFoldDB" id="A0A0G0JZ54"/>
<feature type="transmembrane region" description="Helical" evidence="5">
    <location>
        <begin position="49"/>
        <end position="69"/>
    </location>
</feature>
<protein>
    <recommendedName>
        <fullName evidence="8">DUF4870 domain-containing protein</fullName>
    </recommendedName>
</protein>
<gene>
    <name evidence="6" type="ORF">US94_C0040G0007</name>
</gene>
<dbReference type="Pfam" id="PF09685">
    <property type="entry name" value="MamF_MmsF"/>
    <property type="match status" value="1"/>
</dbReference>
<evidence type="ECO:0000313" key="7">
    <source>
        <dbReference type="Proteomes" id="UP000034498"/>
    </source>
</evidence>
<dbReference type="PANTHER" id="PTHR36460">
    <property type="entry name" value="UPF0132 DOMAIN PROTEIN (AFU_ORTHOLOGUE AFUA_3G10255)"/>
    <property type="match status" value="1"/>
</dbReference>
<evidence type="ECO:0000256" key="5">
    <source>
        <dbReference type="SAM" id="Phobius"/>
    </source>
</evidence>
<evidence type="ECO:0000256" key="1">
    <source>
        <dbReference type="ARBA" id="ARBA00004141"/>
    </source>
</evidence>
<proteinExistence type="predicted"/>
<evidence type="ECO:0000313" key="6">
    <source>
        <dbReference type="EMBL" id="KKQ72788.1"/>
    </source>
</evidence>
<comment type="caution">
    <text evidence="6">The sequence shown here is derived from an EMBL/GenBank/DDBJ whole genome shotgun (WGS) entry which is preliminary data.</text>
</comment>
<accession>A0A0G0JZ54</accession>
<evidence type="ECO:0000256" key="3">
    <source>
        <dbReference type="ARBA" id="ARBA00022989"/>
    </source>
</evidence>
<dbReference type="EMBL" id="LBUX01000040">
    <property type="protein sequence ID" value="KKQ72788.1"/>
    <property type="molecule type" value="Genomic_DNA"/>
</dbReference>
<dbReference type="STRING" id="1618336.US94_C0040G0007"/>
<evidence type="ECO:0000256" key="4">
    <source>
        <dbReference type="ARBA" id="ARBA00023136"/>
    </source>
</evidence>
<keyword evidence="4 5" id="KW-0472">Membrane</keyword>
<feature type="transmembrane region" description="Helical" evidence="5">
    <location>
        <begin position="17"/>
        <end position="37"/>
    </location>
</feature>
<feature type="transmembrane region" description="Helical" evidence="5">
    <location>
        <begin position="75"/>
        <end position="93"/>
    </location>
</feature>
<comment type="subcellular location">
    <subcellularLocation>
        <location evidence="1">Membrane</location>
        <topology evidence="1">Multi-pass membrane protein</topology>
    </subcellularLocation>
</comment>